<dbReference type="Pfam" id="PF09137">
    <property type="entry name" value="Glucodextran_N"/>
    <property type="match status" value="1"/>
</dbReference>
<dbReference type="EC" id="3.2.1.3" evidence="4"/>
<dbReference type="CAZy" id="GH15">
    <property type="family name" value="Glycoside Hydrolase Family 15"/>
</dbReference>
<dbReference type="KEGG" id="dge:Dgeo_0725"/>
<organism evidence="4 5">
    <name type="scientific">Deinococcus geothermalis (strain DSM 11300 / CIP 105573 / AG-3a)</name>
    <dbReference type="NCBI Taxonomy" id="319795"/>
    <lineage>
        <taxon>Bacteria</taxon>
        <taxon>Thermotogati</taxon>
        <taxon>Deinococcota</taxon>
        <taxon>Deinococci</taxon>
        <taxon>Deinococcales</taxon>
        <taxon>Deinococcaceae</taxon>
        <taxon>Deinococcus</taxon>
    </lineage>
</organism>
<accession>Q1J0F7</accession>
<feature type="region of interest" description="Disordered" evidence="1">
    <location>
        <begin position="1"/>
        <end position="40"/>
    </location>
</feature>
<dbReference type="AlphaFoldDB" id="Q1J0F7"/>
<feature type="compositionally biased region" description="Polar residues" evidence="1">
    <location>
        <begin position="1"/>
        <end position="10"/>
    </location>
</feature>
<dbReference type="InterPro" id="IPR015220">
    <property type="entry name" value="Glucodextranase_N"/>
</dbReference>
<dbReference type="CDD" id="cd07430">
    <property type="entry name" value="GH15_N"/>
    <property type="match status" value="1"/>
</dbReference>
<dbReference type="Gene3D" id="1.50.10.10">
    <property type="match status" value="1"/>
</dbReference>
<dbReference type="GO" id="GO:0004339">
    <property type="term" value="F:glucan 1,4-alpha-glucosidase activity"/>
    <property type="evidence" value="ECO:0007669"/>
    <property type="project" value="UniProtKB-EC"/>
</dbReference>
<sequence>MSDASAQNPPEQLLATPGSPELISPAQGLAPGAPGLPPTWASSDKDFVTTALGGASRLWATGGHGMLNEVYWPSTGQPQIRDLTFYLVGAAGWVDLRRVRRYQLSTPKPYLPLPTLLHQGDDYQLMLEVLPDPHRDVLLIRYALSGPYRLAIVLAPHLTSTGHDNAAWVEGQHLLAVSGNRALALLSSSRMEHLSAGYVGVSDGWQDLHQHGRLTWSYERAENGNVALSAELQDASGLLALGFAENVTGAQGLARASLAEGDEPARRAFLYAWEAWGSALKLGGPSPELEAEALLSATVLKVHEDRTYPGALVASLSIPWGDSTDTLGGYHLVWPRDATLAAFALLACNQREDARRVLAWFIANQQPDGHWLQNYYPDGQDFWHGVQLDETAFPVLLAAKLREEGEPELEGTRDMVRRALAFVARTGPTSDQDRWEENQGVNPFTLAVAIAALVAGSGWLEEDERHYALSLADDWNERLESLCYVTGTPLCRELGVEGYYVRLAPPDRDGTLTGQVTLQNRQGKTVEAAALVSLDFSYLPRLGLRSALDPRIRDTVKVVDQLLAQKTPTGIFYHRYNGDGYGEHEDGAPYDGSGMGRLWPLLSGERGHLALQAGEDATVYLNSLLRCSSPGGLLPEQVWDGPPLPERGLFPGRPSGSAMPLLWAHAEFLKLLHTAQTGRPAELLREVEERYRQPLPAQARHWRPAAPVPELEPGLLLLIEDDKPFLLHYGFDGWQNPQDRPALRLPFGLWGVTFSPGELREHHTLDFTRKLAVGWEGQDHHIRLHEGAPKASLTAQNG</sequence>
<dbReference type="GO" id="GO:0030246">
    <property type="term" value="F:carbohydrate binding"/>
    <property type="evidence" value="ECO:0007669"/>
    <property type="project" value="InterPro"/>
</dbReference>
<dbReference type="EMBL" id="CP000359">
    <property type="protein sequence ID" value="ABF45027.1"/>
    <property type="molecule type" value="Genomic_DNA"/>
</dbReference>
<keyword evidence="5" id="KW-1185">Reference proteome</keyword>
<feature type="domain" description="Glucodextranase N-terminal" evidence="3">
    <location>
        <begin position="30"/>
        <end position="276"/>
    </location>
</feature>
<dbReference type="PANTHER" id="PTHR31616">
    <property type="entry name" value="TREHALASE"/>
    <property type="match status" value="1"/>
</dbReference>
<dbReference type="InterPro" id="IPR014718">
    <property type="entry name" value="GH-type_carb-bd"/>
</dbReference>
<dbReference type="RefSeq" id="WP_011529868.1">
    <property type="nucleotide sequence ID" value="NC_008025.1"/>
</dbReference>
<evidence type="ECO:0000259" key="3">
    <source>
        <dbReference type="Pfam" id="PF09137"/>
    </source>
</evidence>
<dbReference type="Pfam" id="PF00723">
    <property type="entry name" value="Glyco_hydro_15"/>
    <property type="match status" value="2"/>
</dbReference>
<feature type="domain" description="GH15-like" evidence="2">
    <location>
        <begin position="378"/>
        <end position="671"/>
    </location>
</feature>
<keyword evidence="4" id="KW-0326">Glycosidase</keyword>
<dbReference type="Gene3D" id="2.70.98.10">
    <property type="match status" value="1"/>
</dbReference>
<proteinExistence type="predicted"/>
<dbReference type="eggNOG" id="COG3387">
    <property type="taxonomic scope" value="Bacteria"/>
</dbReference>
<dbReference type="SUPFAM" id="SSF74650">
    <property type="entry name" value="Galactose mutarotase-like"/>
    <property type="match status" value="1"/>
</dbReference>
<evidence type="ECO:0000313" key="4">
    <source>
        <dbReference type="EMBL" id="ABF45027.1"/>
    </source>
</evidence>
<dbReference type="InterPro" id="IPR012341">
    <property type="entry name" value="6hp_glycosidase-like_sf"/>
</dbReference>
<feature type="domain" description="GH15-like" evidence="2">
    <location>
        <begin position="296"/>
        <end position="360"/>
    </location>
</feature>
<keyword evidence="4" id="KW-0378">Hydrolase</keyword>
<evidence type="ECO:0000256" key="1">
    <source>
        <dbReference type="SAM" id="MobiDB-lite"/>
    </source>
</evidence>
<dbReference type="InterPro" id="IPR011613">
    <property type="entry name" value="GH15-like"/>
</dbReference>
<dbReference type="GO" id="GO:0016757">
    <property type="term" value="F:glycosyltransferase activity"/>
    <property type="evidence" value="ECO:0007669"/>
    <property type="project" value="UniProtKB-ARBA"/>
</dbReference>
<name>Q1J0F7_DEIGD</name>
<reference evidence="4" key="1">
    <citation type="submission" date="2006-04" db="EMBL/GenBank/DDBJ databases">
        <title>Complete sequence of chromosome of Deinococcus geothermalis DSM 11300.</title>
        <authorList>
            <consortium name="US DOE Joint Genome Institute"/>
            <person name="Copeland A."/>
            <person name="Lucas S."/>
            <person name="Lapidus A."/>
            <person name="Barry K."/>
            <person name="Detter J.C."/>
            <person name="Glavina del Rio T."/>
            <person name="Hammon N."/>
            <person name="Israni S."/>
            <person name="Dalin E."/>
            <person name="Tice H."/>
            <person name="Pitluck S."/>
            <person name="Brettin T."/>
            <person name="Bruce D."/>
            <person name="Han C."/>
            <person name="Tapia R."/>
            <person name="Saunders E."/>
            <person name="Gilna P."/>
            <person name="Schmutz J."/>
            <person name="Larimer F."/>
            <person name="Land M."/>
            <person name="Hauser L."/>
            <person name="Kyrpides N."/>
            <person name="Kim E."/>
            <person name="Daly M.J."/>
            <person name="Fredrickson J.K."/>
            <person name="Makarova K.S."/>
            <person name="Gaidamakova E.K."/>
            <person name="Zhai M."/>
            <person name="Richardson P."/>
        </authorList>
    </citation>
    <scope>NUCLEOTIDE SEQUENCE</scope>
    <source>
        <strain evidence="4">DSM 11300</strain>
    </source>
</reference>
<protein>
    <submittedName>
        <fullName evidence="4">Glucan 1,4-alpha-glucosidase</fullName>
        <ecNumber evidence="4">3.2.1.3</ecNumber>
    </submittedName>
</protein>
<evidence type="ECO:0000259" key="2">
    <source>
        <dbReference type="Pfam" id="PF00723"/>
    </source>
</evidence>
<dbReference type="InterPro" id="IPR008928">
    <property type="entry name" value="6-hairpin_glycosidase_sf"/>
</dbReference>
<dbReference type="PANTHER" id="PTHR31616:SF0">
    <property type="entry name" value="GLUCAN 1,4-ALPHA-GLUCOSIDASE"/>
    <property type="match status" value="1"/>
</dbReference>
<dbReference type="GO" id="GO:0005975">
    <property type="term" value="P:carbohydrate metabolic process"/>
    <property type="evidence" value="ECO:0007669"/>
    <property type="project" value="InterPro"/>
</dbReference>
<evidence type="ECO:0000313" key="5">
    <source>
        <dbReference type="Proteomes" id="UP000002431"/>
    </source>
</evidence>
<dbReference type="Proteomes" id="UP000002431">
    <property type="component" value="Chromosome"/>
</dbReference>
<dbReference type="SUPFAM" id="SSF48208">
    <property type="entry name" value="Six-hairpin glycosidases"/>
    <property type="match status" value="1"/>
</dbReference>
<dbReference type="STRING" id="319795.Dgeo_0725"/>
<dbReference type="InterPro" id="IPR011013">
    <property type="entry name" value="Gal_mutarotase_sf_dom"/>
</dbReference>
<gene>
    <name evidence="4" type="ordered locus">Dgeo_0725</name>
</gene>
<dbReference type="HOGENOM" id="CLU_010471_0_0_0"/>